<dbReference type="RefSeq" id="WP_007390507.1">
    <property type="nucleotide sequence ID" value="NZ_ADGP01000021.1"/>
</dbReference>
<evidence type="ECO:0000313" key="7">
    <source>
        <dbReference type="EMBL" id="EGL42046.1"/>
    </source>
</evidence>
<dbReference type="PANTHER" id="PTHR30290">
    <property type="entry name" value="PERIPLASMIC BINDING COMPONENT OF ABC TRANSPORTER"/>
    <property type="match status" value="1"/>
</dbReference>
<dbReference type="GO" id="GO:0042597">
    <property type="term" value="C:periplasmic space"/>
    <property type="evidence" value="ECO:0007669"/>
    <property type="project" value="UniProtKB-ARBA"/>
</dbReference>
<dbReference type="Proteomes" id="UP000004018">
    <property type="component" value="Unassembled WGS sequence"/>
</dbReference>
<evidence type="ECO:0000259" key="5">
    <source>
        <dbReference type="Pfam" id="PF00496"/>
    </source>
</evidence>
<feature type="transmembrane region" description="Helical" evidence="4">
    <location>
        <begin position="7"/>
        <end position="26"/>
    </location>
</feature>
<evidence type="ECO:0000313" key="8">
    <source>
        <dbReference type="Proteomes" id="UP000003242"/>
    </source>
</evidence>
<dbReference type="STRING" id="699218.HMPREF0889_1020"/>
<comment type="similarity">
    <text evidence="1">Belongs to the bacterial solute-binding protein 5 family.</text>
</comment>
<keyword evidence="4" id="KW-0472">Membrane</keyword>
<reference evidence="8" key="1">
    <citation type="submission" date="2009-12" db="EMBL/GenBank/DDBJ databases">
        <title>Sequence of Clostridiales genomosp. BVAB3 str. UPII9-5.</title>
        <authorList>
            <person name="Madupu R."/>
            <person name="Durkin A.S."/>
            <person name="Torralba M."/>
            <person name="Methe B."/>
            <person name="Sutton G.G."/>
            <person name="Strausberg R.L."/>
            <person name="Nelson K.E."/>
        </authorList>
    </citation>
    <scope>NUCLEOTIDE SEQUENCE [LARGE SCALE GENOMIC DNA]</scope>
    <source>
        <strain evidence="8">28L</strain>
    </source>
</reference>
<evidence type="ECO:0000256" key="4">
    <source>
        <dbReference type="SAM" id="Phobius"/>
    </source>
</evidence>
<evidence type="ECO:0000256" key="2">
    <source>
        <dbReference type="ARBA" id="ARBA00022448"/>
    </source>
</evidence>
<feature type="domain" description="Solute-binding protein family 5" evidence="5">
    <location>
        <begin position="74"/>
        <end position="435"/>
    </location>
</feature>
<dbReference type="Pfam" id="PF00496">
    <property type="entry name" value="SBP_bac_5"/>
    <property type="match status" value="1"/>
</dbReference>
<name>D3LVL7_9FIRM</name>
<dbReference type="GO" id="GO:1904680">
    <property type="term" value="F:peptide transmembrane transporter activity"/>
    <property type="evidence" value="ECO:0007669"/>
    <property type="project" value="TreeGrafter"/>
</dbReference>
<dbReference type="InterPro" id="IPR000914">
    <property type="entry name" value="SBP_5_dom"/>
</dbReference>
<protein>
    <submittedName>
        <fullName evidence="6">ABC transporter, substrate-binding protein, family 5</fullName>
    </submittedName>
</protein>
<keyword evidence="4" id="KW-0812">Transmembrane</keyword>
<accession>D3LVL7</accession>
<dbReference type="PANTHER" id="PTHR30290:SF9">
    <property type="entry name" value="OLIGOPEPTIDE-BINDING PROTEIN APPA"/>
    <property type="match status" value="1"/>
</dbReference>
<keyword evidence="2" id="KW-0813">Transport</keyword>
<keyword evidence="9" id="KW-1185">Reference proteome</keyword>
<evidence type="ECO:0000313" key="6">
    <source>
        <dbReference type="EMBL" id="EFD93670.1"/>
    </source>
</evidence>
<dbReference type="GO" id="GO:0015833">
    <property type="term" value="P:peptide transport"/>
    <property type="evidence" value="ECO:0007669"/>
    <property type="project" value="TreeGrafter"/>
</dbReference>
<reference evidence="7 9" key="3">
    <citation type="submission" date="2011-04" db="EMBL/GenBank/DDBJ databases">
        <authorList>
            <person name="Harkins D.M."/>
            <person name="Madupu R."/>
            <person name="Durkin A.S."/>
            <person name="Torralba M."/>
            <person name="Methe B."/>
            <person name="Sutton G.G."/>
            <person name="Nelson K.E."/>
        </authorList>
    </citation>
    <scope>NUCLEOTIDE SEQUENCE [LARGE SCALE GENOMIC DNA]</scope>
    <source>
        <strain evidence="7 9">UPII 199-6</strain>
    </source>
</reference>
<reference evidence="6" key="2">
    <citation type="submission" date="2009-12" db="EMBL/GenBank/DDBJ databases">
        <authorList>
            <person name="Madupu R."/>
            <person name="Durkin A.S."/>
            <person name="Torralba M."/>
            <person name="Methe B."/>
            <person name="Sutton G.G."/>
            <person name="Strausberg R.L."/>
            <person name="Nelson K.E."/>
        </authorList>
    </citation>
    <scope>NUCLEOTIDE SEQUENCE</scope>
    <source>
        <strain evidence="6">28L</strain>
    </source>
</reference>
<dbReference type="InterPro" id="IPR039424">
    <property type="entry name" value="SBP_5"/>
</dbReference>
<evidence type="ECO:0000256" key="3">
    <source>
        <dbReference type="ARBA" id="ARBA00022729"/>
    </source>
</evidence>
<sequence length="522" mass="58228">MKKKRSILSYITAFIMAVMCMFAFAGCGSQGGNAGKTLTFAGPDYKTLNSILNTHDELPSLIFSGLMKYDGQNKPVPDLATSYDFDKNTLTYTFHLRKNVTWHDGQPFTADDVKFTLDTLRLNKDIDDEISDNYKEIKAVDVVDPQTVKVELSKPSAAMLDYLTIGILPKHCLEGKDIMTDPFNQKPIGTGRYKFVSWDKGQSIILQKNDKYYGTIPKIDRLIFKIIPDETAKAAQLKSGGADVALLNAKDAATFRNNNHFKVYDCQTADFRAIGPNFKNPYWQNPEHQALIPVLGYALDKKAIIAGVLNGEGEAAYSPIQLNAVYNDPTMDHMDYNPTLFKQRMAALGWKLGSDGIYEKNGEKLSFSVDARDFEEERVDMAKIASAQFKKLGVDMKVNVVPKFNWKTMQCCLIGQATPFDPDAGLYNFFYTGAGANYTDYSNSAVDAALAAGRNSYDVGMRKNAYIQFQKAWSAHPAFIMIAFIHGNYVATNKVTGLTTDRILGHHAAGIFWNVENWDISE</sequence>
<dbReference type="Gene3D" id="3.40.190.10">
    <property type="entry name" value="Periplasmic binding protein-like II"/>
    <property type="match status" value="1"/>
</dbReference>
<dbReference type="PROSITE" id="PS51257">
    <property type="entry name" value="PROKAR_LIPOPROTEIN"/>
    <property type="match status" value="1"/>
</dbReference>
<dbReference type="GO" id="GO:0043190">
    <property type="term" value="C:ATP-binding cassette (ABC) transporter complex"/>
    <property type="evidence" value="ECO:0007669"/>
    <property type="project" value="InterPro"/>
</dbReference>
<dbReference type="EMBL" id="ADGP01000021">
    <property type="protein sequence ID" value="EFD93670.1"/>
    <property type="molecule type" value="Genomic_DNA"/>
</dbReference>
<keyword evidence="4" id="KW-1133">Transmembrane helix</keyword>
<organism evidence="6 8">
    <name type="scientific">Megasphaera lornae</name>
    <dbReference type="NCBI Taxonomy" id="1000568"/>
    <lineage>
        <taxon>Bacteria</taxon>
        <taxon>Bacillati</taxon>
        <taxon>Bacillota</taxon>
        <taxon>Negativicutes</taxon>
        <taxon>Veillonellales</taxon>
        <taxon>Veillonellaceae</taxon>
        <taxon>Megasphaera</taxon>
    </lineage>
</organism>
<dbReference type="Gene3D" id="3.90.76.10">
    <property type="entry name" value="Dipeptide-binding Protein, Domain 1"/>
    <property type="match status" value="1"/>
</dbReference>
<comment type="caution">
    <text evidence="6">The sequence shown here is derived from an EMBL/GenBank/DDBJ whole genome shotgun (WGS) entry which is preliminary data.</text>
</comment>
<dbReference type="FunFam" id="3.90.76.10:FF:000004">
    <property type="entry name" value="Peptide ABC transporter substrate-binding protein"/>
    <property type="match status" value="1"/>
</dbReference>
<dbReference type="Proteomes" id="UP000003242">
    <property type="component" value="Unassembled WGS sequence"/>
</dbReference>
<dbReference type="Gene3D" id="3.10.105.10">
    <property type="entry name" value="Dipeptide-binding Protein, Domain 3"/>
    <property type="match status" value="1"/>
</dbReference>
<dbReference type="OrthoDB" id="137511at2"/>
<gene>
    <name evidence="6" type="ORF">HMPREF0889_1020</name>
    <name evidence="7" type="ORF">HMPREF1039_0288</name>
</gene>
<dbReference type="SUPFAM" id="SSF53850">
    <property type="entry name" value="Periplasmic binding protein-like II"/>
    <property type="match status" value="1"/>
</dbReference>
<dbReference type="PIRSF" id="PIRSF002741">
    <property type="entry name" value="MppA"/>
    <property type="match status" value="1"/>
</dbReference>
<dbReference type="eggNOG" id="COG0747">
    <property type="taxonomic scope" value="Bacteria"/>
</dbReference>
<evidence type="ECO:0000256" key="1">
    <source>
        <dbReference type="ARBA" id="ARBA00005695"/>
    </source>
</evidence>
<dbReference type="InterPro" id="IPR030678">
    <property type="entry name" value="Peptide/Ni-bd"/>
</dbReference>
<evidence type="ECO:0000313" key="9">
    <source>
        <dbReference type="Proteomes" id="UP000004018"/>
    </source>
</evidence>
<keyword evidence="3" id="KW-0732">Signal</keyword>
<dbReference type="EMBL" id="AFIJ01000007">
    <property type="protein sequence ID" value="EGL42046.1"/>
    <property type="molecule type" value="Genomic_DNA"/>
</dbReference>
<dbReference type="AlphaFoldDB" id="D3LVL7"/>
<proteinExistence type="inferred from homology"/>